<feature type="domain" description="HNH nuclease" evidence="1">
    <location>
        <begin position="215"/>
        <end position="270"/>
    </location>
</feature>
<dbReference type="RefSeq" id="WP_161840115.1">
    <property type="nucleotide sequence ID" value="NZ_CP048000.1"/>
</dbReference>
<dbReference type="KEGG" id="anr:Ana3638_23030"/>
<dbReference type="InterPro" id="IPR003615">
    <property type="entry name" value="HNH_nuc"/>
</dbReference>
<dbReference type="Proteomes" id="UP000464314">
    <property type="component" value="Chromosome"/>
</dbReference>
<dbReference type="Pfam" id="PF13395">
    <property type="entry name" value="HNH_4"/>
    <property type="match status" value="1"/>
</dbReference>
<proteinExistence type="predicted"/>
<keyword evidence="3" id="KW-1185">Reference proteome</keyword>
<dbReference type="Gene3D" id="1.10.30.50">
    <property type="match status" value="1"/>
</dbReference>
<dbReference type="AlphaFoldDB" id="A0A6P1TS48"/>
<evidence type="ECO:0000313" key="2">
    <source>
        <dbReference type="EMBL" id="QHQ63293.1"/>
    </source>
</evidence>
<organism evidence="2 3">
    <name type="scientific">Anaerocolumna sedimenticola</name>
    <dbReference type="NCBI Taxonomy" id="2696063"/>
    <lineage>
        <taxon>Bacteria</taxon>
        <taxon>Bacillati</taxon>
        <taxon>Bacillota</taxon>
        <taxon>Clostridia</taxon>
        <taxon>Lachnospirales</taxon>
        <taxon>Lachnospiraceae</taxon>
        <taxon>Anaerocolumna</taxon>
    </lineage>
</organism>
<name>A0A6P1TS48_9FIRM</name>
<accession>A0A6P1TS48</accession>
<dbReference type="SMART" id="SM00507">
    <property type="entry name" value="HNHc"/>
    <property type="match status" value="1"/>
</dbReference>
<sequence length="329" mass="39420">MAGYDLNEGYFIKKQLTEDDFWSGFSSMFSNKAVHDTSYKFGFFKSILDSLYNTDDNLILTFDQLFYKFTEIYWNLVLKYNLRQKAKTKNDRETALERILKDALEKEEIIRDVSFEVLSDEVKLRICHKVKMKCKENVVGALFRDSGDVLYSFSKKAEYIQLNPIAYAFMTKHKKILEKMNYFEWAKFLEKVNEDMVIRNLLNNLDTITLRNDLSYYRKILFDEFEERKCFYCGKELKEGKIHVDHFIPWSFIKDDNIWNLVLACPECNLKKSDKLTPDNYVENLIIRNEQLQEEIQAPLRGFASYKKQKLRYIYYWAKCNGYDEIWIP</sequence>
<evidence type="ECO:0000259" key="1">
    <source>
        <dbReference type="SMART" id="SM00507"/>
    </source>
</evidence>
<protein>
    <recommendedName>
        <fullName evidence="1">HNH nuclease domain-containing protein</fullName>
    </recommendedName>
</protein>
<dbReference type="EMBL" id="CP048000">
    <property type="protein sequence ID" value="QHQ63293.1"/>
    <property type="molecule type" value="Genomic_DNA"/>
</dbReference>
<dbReference type="CDD" id="cd00085">
    <property type="entry name" value="HNHc"/>
    <property type="match status" value="1"/>
</dbReference>
<evidence type="ECO:0000313" key="3">
    <source>
        <dbReference type="Proteomes" id="UP000464314"/>
    </source>
</evidence>
<gene>
    <name evidence="2" type="ORF">Ana3638_23030</name>
</gene>
<reference evidence="2 3" key="1">
    <citation type="submission" date="2020-01" db="EMBL/GenBank/DDBJ databases">
        <title>Genome analysis of Anaerocolumna sp. CBA3638.</title>
        <authorList>
            <person name="Kim J."/>
            <person name="Roh S.W."/>
        </authorList>
    </citation>
    <scope>NUCLEOTIDE SEQUENCE [LARGE SCALE GENOMIC DNA]</scope>
    <source>
        <strain evidence="2 3">CBA3638</strain>
    </source>
</reference>